<protein>
    <submittedName>
        <fullName evidence="1">Uncharacterized protein</fullName>
    </submittedName>
</protein>
<evidence type="ECO:0000313" key="2">
    <source>
        <dbReference type="Proteomes" id="UP001057402"/>
    </source>
</evidence>
<keyword evidence="2" id="KW-1185">Reference proteome</keyword>
<sequence length="110" mass="12597">MVPSGDTSSGNRKSRRVQAGCDDPGKGGHRTTPFFIHLLLLLLLLNDLLITARSSFRYDFLSDSLHKRALNRKWRAIERLYISRDVKGTLFTLLFSLFCLCNTSFGFEFH</sequence>
<dbReference type="EMBL" id="CM042885">
    <property type="protein sequence ID" value="KAI4363921.1"/>
    <property type="molecule type" value="Genomic_DNA"/>
</dbReference>
<organism evidence="1 2">
    <name type="scientific">Melastoma candidum</name>
    <dbReference type="NCBI Taxonomy" id="119954"/>
    <lineage>
        <taxon>Eukaryota</taxon>
        <taxon>Viridiplantae</taxon>
        <taxon>Streptophyta</taxon>
        <taxon>Embryophyta</taxon>
        <taxon>Tracheophyta</taxon>
        <taxon>Spermatophyta</taxon>
        <taxon>Magnoliopsida</taxon>
        <taxon>eudicotyledons</taxon>
        <taxon>Gunneridae</taxon>
        <taxon>Pentapetalae</taxon>
        <taxon>rosids</taxon>
        <taxon>malvids</taxon>
        <taxon>Myrtales</taxon>
        <taxon>Melastomataceae</taxon>
        <taxon>Melastomatoideae</taxon>
        <taxon>Melastomateae</taxon>
        <taxon>Melastoma</taxon>
    </lineage>
</organism>
<name>A0ACB9QCB8_9MYRT</name>
<evidence type="ECO:0000313" key="1">
    <source>
        <dbReference type="EMBL" id="KAI4363921.1"/>
    </source>
</evidence>
<proteinExistence type="predicted"/>
<comment type="caution">
    <text evidence="1">The sequence shown here is derived from an EMBL/GenBank/DDBJ whole genome shotgun (WGS) entry which is preliminary data.</text>
</comment>
<dbReference type="Proteomes" id="UP001057402">
    <property type="component" value="Chromosome 6"/>
</dbReference>
<reference evidence="2" key="1">
    <citation type="journal article" date="2023" name="Front. Plant Sci.">
        <title>Chromosomal-level genome assembly of Melastoma candidum provides insights into trichome evolution.</title>
        <authorList>
            <person name="Zhong Y."/>
            <person name="Wu W."/>
            <person name="Sun C."/>
            <person name="Zou P."/>
            <person name="Liu Y."/>
            <person name="Dai S."/>
            <person name="Zhou R."/>
        </authorList>
    </citation>
    <scope>NUCLEOTIDE SEQUENCE [LARGE SCALE GENOMIC DNA]</scope>
</reference>
<gene>
    <name evidence="1" type="ORF">MLD38_020080</name>
</gene>
<accession>A0ACB9QCB8</accession>